<dbReference type="InterPro" id="IPR039523">
    <property type="entry name" value="RimK-rel_E_lig_ATP-grasp"/>
</dbReference>
<evidence type="ECO:0000313" key="2">
    <source>
        <dbReference type="EMBL" id="MEF3835421.1"/>
    </source>
</evidence>
<comment type="caution">
    <text evidence="2">The sequence shown here is derived from an EMBL/GenBank/DDBJ whole genome shotgun (WGS) entry which is preliminary data.</text>
</comment>
<dbReference type="Pfam" id="PF14397">
    <property type="entry name" value="ATPgrasp_ST"/>
    <property type="match status" value="1"/>
</dbReference>
<accession>A0ABU7XYF6</accession>
<dbReference type="SUPFAM" id="SSF56059">
    <property type="entry name" value="Glutathione synthetase ATP-binding domain-like"/>
    <property type="match status" value="1"/>
</dbReference>
<gene>
    <name evidence="2" type="ORF">N1F79_20020</name>
</gene>
<evidence type="ECO:0000313" key="3">
    <source>
        <dbReference type="Proteomes" id="UP001337305"/>
    </source>
</evidence>
<organism evidence="2 3">
    <name type="scientific">Flavivirga spongiicola</name>
    <dbReference type="NCBI Taxonomy" id="421621"/>
    <lineage>
        <taxon>Bacteria</taxon>
        <taxon>Pseudomonadati</taxon>
        <taxon>Bacteroidota</taxon>
        <taxon>Flavobacteriia</taxon>
        <taxon>Flavobacteriales</taxon>
        <taxon>Flavobacteriaceae</taxon>
        <taxon>Flavivirga</taxon>
    </lineage>
</organism>
<evidence type="ECO:0000259" key="1">
    <source>
        <dbReference type="Pfam" id="PF14397"/>
    </source>
</evidence>
<dbReference type="RefSeq" id="WP_303307707.1">
    <property type="nucleotide sequence ID" value="NZ_JAODOP010000004.1"/>
</dbReference>
<dbReference type="EMBL" id="JAODOP010000004">
    <property type="protein sequence ID" value="MEF3835421.1"/>
    <property type="molecule type" value="Genomic_DNA"/>
</dbReference>
<dbReference type="Proteomes" id="UP001337305">
    <property type="component" value="Unassembled WGS sequence"/>
</dbReference>
<protein>
    <recommendedName>
        <fullName evidence="1">Alpha-L-glutamate ligase-related protein ATP-grasp domain-containing protein</fullName>
    </recommendedName>
</protein>
<dbReference type="Gene3D" id="3.30.470.20">
    <property type="entry name" value="ATP-grasp fold, B domain"/>
    <property type="match status" value="1"/>
</dbReference>
<name>A0ABU7XYF6_9FLAO</name>
<sequence length="346" mass="39997">MSLKRIGNFKFFFSDPNKKGWGRMFIEIIHFWYVKKELPLDYFRRFLYRKEVKNYTAYLGYRQYEKLIFSKKMVFPEISSILDNKLSMHSYFSSIHLPMPKLVSYNLKNHFYFDNNVYAINNKNDLIDYFSNVFEKSPYNELFLKPLDAQGGKGIFLIKKESLEGQINKHLNNLLKTSFLHEEVIEQHPSLNKIHSKSINTLRIETCLNNKNNMEVLSVVIRFGVGNNIVDNASKGGFYVSVNLDTGLIQGVGRQDFTQGSQVYEKHPDTNIILEGIEVPFFNEACELSKKAAQYLPNRIIGWDVAITPTGPVIIEGNQTPGMDMTDVAYGGYLKHPLIKEMLNEV</sequence>
<keyword evidence="3" id="KW-1185">Reference proteome</keyword>
<reference evidence="2 3" key="1">
    <citation type="submission" date="2022-09" db="EMBL/GenBank/DDBJ databases">
        <title>Genome sequencing of Flavivirga sp. MEBiC05379.</title>
        <authorList>
            <person name="Oh H.-M."/>
            <person name="Kwon K.K."/>
            <person name="Park M.J."/>
            <person name="Yang S.-H."/>
        </authorList>
    </citation>
    <scope>NUCLEOTIDE SEQUENCE [LARGE SCALE GENOMIC DNA]</scope>
    <source>
        <strain evidence="2 3">MEBiC05379</strain>
    </source>
</reference>
<proteinExistence type="predicted"/>
<feature type="domain" description="Alpha-L-glutamate ligase-related protein ATP-grasp" evidence="1">
    <location>
        <begin position="71"/>
        <end position="337"/>
    </location>
</feature>